<accession>A0AA38HB58</accession>
<gene>
    <name evidence="1" type="ORF">MKK02DRAFT_34050</name>
</gene>
<dbReference type="Proteomes" id="UP001164286">
    <property type="component" value="Unassembled WGS sequence"/>
</dbReference>
<organism evidence="1 2">
    <name type="scientific">Dioszegia hungarica</name>
    <dbReference type="NCBI Taxonomy" id="4972"/>
    <lineage>
        <taxon>Eukaryota</taxon>
        <taxon>Fungi</taxon>
        <taxon>Dikarya</taxon>
        <taxon>Basidiomycota</taxon>
        <taxon>Agaricomycotina</taxon>
        <taxon>Tremellomycetes</taxon>
        <taxon>Tremellales</taxon>
        <taxon>Bulleribasidiaceae</taxon>
        <taxon>Dioszegia</taxon>
    </lineage>
</organism>
<reference evidence="1" key="1">
    <citation type="journal article" date="2022" name="G3 (Bethesda)">
        <title>High quality genome of the basidiomycete yeast Dioszegia hungarica PDD-24b-2 isolated from cloud water.</title>
        <authorList>
            <person name="Jarrige D."/>
            <person name="Haridas S."/>
            <person name="Bleykasten-Grosshans C."/>
            <person name="Joly M."/>
            <person name="Nadalig T."/>
            <person name="Sancelme M."/>
            <person name="Vuilleumier S."/>
            <person name="Grigoriev I.V."/>
            <person name="Amato P."/>
            <person name="Bringel F."/>
        </authorList>
    </citation>
    <scope>NUCLEOTIDE SEQUENCE</scope>
    <source>
        <strain evidence="1">PDD-24b-2</strain>
    </source>
</reference>
<proteinExistence type="predicted"/>
<sequence length="717" mass="79221">MSDTPESSYGPTAALLWTLPPFRDSLFKHLSPAQSTQALTWSRPSYAQALKAKYGVIRMMRYRRYQPRFSDPRRSILFHASPRVLDCRDYVPVLNDPELLSYYLTLFPNVTEIFDNSYRLTFIRHGAGFEDVRLEILRKGLAVRSLEGVGKGEEPEIFLPGGLALGWALEIYSSNAACFKIDVSSLQLGTRGAALRSITASGWPGLSRIYFRRKQSETGTKGMWSWARSRQLSRLPSTSFPRSPPFPPPGIPITMPTTTTADTSHVNEDIWAKILFFLHVPIPPPLSRPSRDALLQPDLAAACLTSRLLRQIATPLLYGSIATDRFPSLISNLDITSPTSPLRYTKRLFIEYREKSHDVTYLELLEFGEVTWRFCGSPSPTERKTLRMVRCEGEVCDMAAAMEHVGDGGFGEAMPQLRIVAVSSIWGKNDEDWNNYKEYSARVDNPDIFTSTADCVLDFQYNLSLSTATHLCFRDICGPLSIPETVEEVPLGPGPAISGHFGSLYDMPAGLGGHVNGVPSCLSSTVATDDLPLALGRDVTWVSDLGPDEDFASLALHASDRTRAVAQRRRIQSRDKRNTVKPTPESAIKLENFASSSYWVAQDEPAHLSGATIAQLGINTLPSRTQAQRCLLTDGQQQQLVEMREKEIMKSLRDDQGKYDKVSWRVCAETPISAACGSGPPPSGGVQHHISRCSEAVARVSKLGDCVCGFAALPPGL</sequence>
<evidence type="ECO:0000313" key="1">
    <source>
        <dbReference type="EMBL" id="KAI9636982.1"/>
    </source>
</evidence>
<dbReference type="GeneID" id="77728048"/>
<dbReference type="EMBL" id="JAKWFO010000005">
    <property type="protein sequence ID" value="KAI9636982.1"/>
    <property type="molecule type" value="Genomic_DNA"/>
</dbReference>
<dbReference type="RefSeq" id="XP_052946759.1">
    <property type="nucleotide sequence ID" value="XM_053088843.1"/>
</dbReference>
<name>A0AA38HB58_9TREE</name>
<dbReference type="AlphaFoldDB" id="A0AA38HB58"/>
<protein>
    <submittedName>
        <fullName evidence="1">Uncharacterized protein</fullName>
    </submittedName>
</protein>
<comment type="caution">
    <text evidence="1">The sequence shown here is derived from an EMBL/GenBank/DDBJ whole genome shotgun (WGS) entry which is preliminary data.</text>
</comment>
<keyword evidence="2" id="KW-1185">Reference proteome</keyword>
<evidence type="ECO:0000313" key="2">
    <source>
        <dbReference type="Proteomes" id="UP001164286"/>
    </source>
</evidence>